<evidence type="ECO:0000256" key="1">
    <source>
        <dbReference type="SAM" id="MobiDB-lite"/>
    </source>
</evidence>
<keyword evidence="3" id="KW-1185">Reference proteome</keyword>
<organism evidence="2 3">
    <name type="scientific">Gonapodya prolifera (strain JEL478)</name>
    <name type="common">Monoblepharis prolifera</name>
    <dbReference type="NCBI Taxonomy" id="1344416"/>
    <lineage>
        <taxon>Eukaryota</taxon>
        <taxon>Fungi</taxon>
        <taxon>Fungi incertae sedis</taxon>
        <taxon>Chytridiomycota</taxon>
        <taxon>Chytridiomycota incertae sedis</taxon>
        <taxon>Monoblepharidomycetes</taxon>
        <taxon>Monoblepharidales</taxon>
        <taxon>Gonapodyaceae</taxon>
        <taxon>Gonapodya</taxon>
    </lineage>
</organism>
<sequence>MLWLLLQPGVSSGQHPPVRPLQQDLSSELLQRKRRQRDFCLEGSGQLKRQQQGPSSVSVHRQAHRRQQEVPSLLHQPPHKHPPEGHSLVRRLRRKLRLPDPSLAHPPVPRRQQDHPSLVLRRLQQAASLEHLQQQPRLRARVFSGLLRRLKRRPPGSCSAAQQHRLLQEVLEVPRLGGKRLVVAVYSEPGETRNDLHLQCIKSFVQYF</sequence>
<dbReference type="Proteomes" id="UP000070544">
    <property type="component" value="Unassembled WGS sequence"/>
</dbReference>
<evidence type="ECO:0000313" key="2">
    <source>
        <dbReference type="EMBL" id="KXS19317.1"/>
    </source>
</evidence>
<gene>
    <name evidence="2" type="ORF">M427DRAFT_474091</name>
</gene>
<dbReference type="EMBL" id="KQ965739">
    <property type="protein sequence ID" value="KXS19317.1"/>
    <property type="molecule type" value="Genomic_DNA"/>
</dbReference>
<protein>
    <submittedName>
        <fullName evidence="2">Uncharacterized protein</fullName>
    </submittedName>
</protein>
<reference evidence="2 3" key="1">
    <citation type="journal article" date="2015" name="Genome Biol. Evol.">
        <title>Phylogenomic analyses indicate that early fungi evolved digesting cell walls of algal ancestors of land plants.</title>
        <authorList>
            <person name="Chang Y."/>
            <person name="Wang S."/>
            <person name="Sekimoto S."/>
            <person name="Aerts A.L."/>
            <person name="Choi C."/>
            <person name="Clum A."/>
            <person name="LaButti K.M."/>
            <person name="Lindquist E.A."/>
            <person name="Yee Ngan C."/>
            <person name="Ohm R.A."/>
            <person name="Salamov A.A."/>
            <person name="Grigoriev I.V."/>
            <person name="Spatafora J.W."/>
            <person name="Berbee M.L."/>
        </authorList>
    </citation>
    <scope>NUCLEOTIDE SEQUENCE [LARGE SCALE GENOMIC DNA]</scope>
    <source>
        <strain evidence="2 3">JEL478</strain>
    </source>
</reference>
<feature type="compositionally biased region" description="Polar residues" evidence="1">
    <location>
        <begin position="47"/>
        <end position="59"/>
    </location>
</feature>
<feature type="region of interest" description="Disordered" evidence="1">
    <location>
        <begin position="43"/>
        <end position="87"/>
    </location>
</feature>
<evidence type="ECO:0000313" key="3">
    <source>
        <dbReference type="Proteomes" id="UP000070544"/>
    </source>
</evidence>
<name>A0A139ARE4_GONPJ</name>
<accession>A0A139ARE4</accession>
<proteinExistence type="predicted"/>
<dbReference type="AlphaFoldDB" id="A0A139ARE4"/>